<dbReference type="AlphaFoldDB" id="A0A5C7ERP9"/>
<evidence type="ECO:0008006" key="5">
    <source>
        <dbReference type="Google" id="ProtNLM"/>
    </source>
</evidence>
<dbReference type="Proteomes" id="UP000321201">
    <property type="component" value="Unassembled WGS sequence"/>
</dbReference>
<dbReference type="OrthoDB" id="5497849at2"/>
<dbReference type="RefSeq" id="WP_147800566.1">
    <property type="nucleotide sequence ID" value="NZ_VPFL01000019.1"/>
</dbReference>
<feature type="coiled-coil region" evidence="1">
    <location>
        <begin position="151"/>
        <end position="242"/>
    </location>
</feature>
<keyword evidence="4" id="KW-1185">Reference proteome</keyword>
<dbReference type="EMBL" id="VPFL01000019">
    <property type="protein sequence ID" value="TXF10925.1"/>
    <property type="molecule type" value="Genomic_DNA"/>
</dbReference>
<keyword evidence="2" id="KW-0472">Membrane</keyword>
<evidence type="ECO:0000256" key="1">
    <source>
        <dbReference type="SAM" id="Coils"/>
    </source>
</evidence>
<evidence type="ECO:0000313" key="3">
    <source>
        <dbReference type="EMBL" id="TXF10925.1"/>
    </source>
</evidence>
<dbReference type="InterPro" id="IPR050445">
    <property type="entry name" value="Bact_polysacc_biosynth/exp"/>
</dbReference>
<organism evidence="3 4">
    <name type="scientific">Pelomicrobium methylotrophicum</name>
    <dbReference type="NCBI Taxonomy" id="2602750"/>
    <lineage>
        <taxon>Bacteria</taxon>
        <taxon>Pseudomonadati</taxon>
        <taxon>Pseudomonadota</taxon>
        <taxon>Hydrogenophilia</taxon>
        <taxon>Hydrogenophilia incertae sedis</taxon>
        <taxon>Pelomicrobium</taxon>
    </lineage>
</organism>
<evidence type="ECO:0000313" key="4">
    <source>
        <dbReference type="Proteomes" id="UP000321201"/>
    </source>
</evidence>
<keyword evidence="2" id="KW-1133">Transmembrane helix</keyword>
<keyword evidence="2" id="KW-0812">Transmembrane</keyword>
<accession>A0A5C7ERP9</accession>
<protein>
    <recommendedName>
        <fullName evidence="5">Capsule biosynthesis protein</fullName>
    </recommendedName>
</protein>
<feature type="transmembrane region" description="Helical" evidence="2">
    <location>
        <begin position="12"/>
        <end position="36"/>
    </location>
</feature>
<comment type="caution">
    <text evidence="3">The sequence shown here is derived from an EMBL/GenBank/DDBJ whole genome shotgun (WGS) entry which is preliminary data.</text>
</comment>
<dbReference type="InParanoid" id="A0A5C7ERP9"/>
<evidence type="ECO:0000256" key="2">
    <source>
        <dbReference type="SAM" id="Phobius"/>
    </source>
</evidence>
<reference evidence="3 4" key="1">
    <citation type="submission" date="2019-08" db="EMBL/GenBank/DDBJ databases">
        <title>Pelomicrobium methylotrophicum gen. nov., sp. nov. a moderately thermophilic, facultatively anaerobic, lithoautotrophic and methylotrophic bacterium isolated from a terrestrial mud volcano.</title>
        <authorList>
            <person name="Slobodkina G.B."/>
            <person name="Merkel A.Y."/>
            <person name="Slobodkin A.I."/>
        </authorList>
    </citation>
    <scope>NUCLEOTIDE SEQUENCE [LARGE SCALE GENOMIC DNA]</scope>
    <source>
        <strain evidence="3 4">SM250</strain>
    </source>
</reference>
<feature type="transmembrane region" description="Helical" evidence="2">
    <location>
        <begin position="341"/>
        <end position="362"/>
    </location>
</feature>
<name>A0A5C7ERP9_9PROT</name>
<sequence length="367" mass="41454">MREVLPRVNKLFIFTVILPTLIATIYYGLIASDIYISESRFVIRSQERQTTSPLDMILKGVGFTRAEDDAHAVQNFILSRDALKALDVSLQIKKAYSDPSIDLLSRFSGLDWDDSFENFHRYYQKMIVSVQLDSTSSIATLTVRAFDNYHAQAINQKLLELAEDLVNKLNERGRQDMIRYAAMEVAELEAKAKAAALALARYRNEKGVIDPERQSTIPLQQIARLQEELIATKAQLVQLERIAKDNPQIPVLRQRAALLEKEINAESMRVAGGGNRSLAGKAAEYQRLVLEKEFADKMLASAMATLEQARNEAQRQQLYLERIVQPGLPDEAMEPRRVRNVLAVFVLGLVAWGILSMLIAGIREHVE</sequence>
<dbReference type="GO" id="GO:0004713">
    <property type="term" value="F:protein tyrosine kinase activity"/>
    <property type="evidence" value="ECO:0007669"/>
    <property type="project" value="TreeGrafter"/>
</dbReference>
<gene>
    <name evidence="3" type="ORF">FR698_12655</name>
</gene>
<proteinExistence type="predicted"/>
<dbReference type="GO" id="GO:0005886">
    <property type="term" value="C:plasma membrane"/>
    <property type="evidence" value="ECO:0007669"/>
    <property type="project" value="TreeGrafter"/>
</dbReference>
<dbReference type="PANTHER" id="PTHR32309:SF13">
    <property type="entry name" value="FERRIC ENTEROBACTIN TRANSPORT PROTEIN FEPE"/>
    <property type="match status" value="1"/>
</dbReference>
<dbReference type="PANTHER" id="PTHR32309">
    <property type="entry name" value="TYROSINE-PROTEIN KINASE"/>
    <property type="match status" value="1"/>
</dbReference>
<keyword evidence="1" id="KW-0175">Coiled coil</keyword>